<dbReference type="AlphaFoldDB" id="A0A0E9U363"/>
<protein>
    <submittedName>
        <fullName evidence="1">Uncharacterized protein</fullName>
    </submittedName>
</protein>
<evidence type="ECO:0000313" key="1">
    <source>
        <dbReference type="EMBL" id="JAH59393.1"/>
    </source>
</evidence>
<organism evidence="1">
    <name type="scientific">Anguilla anguilla</name>
    <name type="common">European freshwater eel</name>
    <name type="synonym">Muraena anguilla</name>
    <dbReference type="NCBI Taxonomy" id="7936"/>
    <lineage>
        <taxon>Eukaryota</taxon>
        <taxon>Metazoa</taxon>
        <taxon>Chordata</taxon>
        <taxon>Craniata</taxon>
        <taxon>Vertebrata</taxon>
        <taxon>Euteleostomi</taxon>
        <taxon>Actinopterygii</taxon>
        <taxon>Neopterygii</taxon>
        <taxon>Teleostei</taxon>
        <taxon>Anguilliformes</taxon>
        <taxon>Anguillidae</taxon>
        <taxon>Anguilla</taxon>
    </lineage>
</organism>
<reference evidence="1" key="1">
    <citation type="submission" date="2014-11" db="EMBL/GenBank/DDBJ databases">
        <authorList>
            <person name="Amaro Gonzalez C."/>
        </authorList>
    </citation>
    <scope>NUCLEOTIDE SEQUENCE</scope>
</reference>
<sequence>MYKETINVAGFKVDVTNQILYR</sequence>
<reference evidence="1" key="2">
    <citation type="journal article" date="2015" name="Fish Shellfish Immunol.">
        <title>Early steps in the European eel (Anguilla anguilla)-Vibrio vulnificus interaction in the gills: Role of the RtxA13 toxin.</title>
        <authorList>
            <person name="Callol A."/>
            <person name="Pajuelo D."/>
            <person name="Ebbesson L."/>
            <person name="Teles M."/>
            <person name="MacKenzie S."/>
            <person name="Amaro C."/>
        </authorList>
    </citation>
    <scope>NUCLEOTIDE SEQUENCE</scope>
</reference>
<proteinExistence type="predicted"/>
<accession>A0A0E9U363</accession>
<dbReference type="EMBL" id="GBXM01049184">
    <property type="protein sequence ID" value="JAH59393.1"/>
    <property type="molecule type" value="Transcribed_RNA"/>
</dbReference>
<name>A0A0E9U363_ANGAN</name>